<feature type="compositionally biased region" description="Polar residues" evidence="1">
    <location>
        <begin position="79"/>
        <end position="89"/>
    </location>
</feature>
<evidence type="ECO:0000313" key="2">
    <source>
        <dbReference type="EMBL" id="QDV34879.1"/>
    </source>
</evidence>
<sequence length="168" mass="17904">MARKAAPKHVEPEDESQDLPEDQAELEATEPDDQDEPVTGGKAISKAEAIRRSLAAGHDGPQEGTAYIRREFGIEITPQHWSATRSQMKSRAAKKGNGGGDAPKPKGRPGRKPREAATKGVEGYLAPPPQQKPAVGGQGELLAAMEAMKPLVDSLGKDQVKRIVDLLG</sequence>
<dbReference type="RefSeq" id="WP_145270085.1">
    <property type="nucleotide sequence ID" value="NZ_CP036426.1"/>
</dbReference>
<proteinExistence type="predicted"/>
<dbReference type="KEGG" id="tpla:ElP_27760"/>
<gene>
    <name evidence="2" type="ORF">ElP_27760</name>
</gene>
<dbReference type="OrthoDB" id="295785at2"/>
<feature type="region of interest" description="Disordered" evidence="1">
    <location>
        <begin position="78"/>
        <end position="136"/>
    </location>
</feature>
<evidence type="ECO:0000256" key="1">
    <source>
        <dbReference type="SAM" id="MobiDB-lite"/>
    </source>
</evidence>
<dbReference type="Proteomes" id="UP000317835">
    <property type="component" value="Chromosome"/>
</dbReference>
<feature type="compositionally biased region" description="Acidic residues" evidence="1">
    <location>
        <begin position="12"/>
        <end position="36"/>
    </location>
</feature>
<accession>A0A518H206</accession>
<evidence type="ECO:0000313" key="3">
    <source>
        <dbReference type="Proteomes" id="UP000317835"/>
    </source>
</evidence>
<protein>
    <submittedName>
        <fullName evidence="2">Uncharacterized protein</fullName>
    </submittedName>
</protein>
<dbReference type="EMBL" id="CP036426">
    <property type="protein sequence ID" value="QDV34879.1"/>
    <property type="molecule type" value="Genomic_DNA"/>
</dbReference>
<organism evidence="2 3">
    <name type="scientific">Tautonia plasticadhaerens</name>
    <dbReference type="NCBI Taxonomy" id="2527974"/>
    <lineage>
        <taxon>Bacteria</taxon>
        <taxon>Pseudomonadati</taxon>
        <taxon>Planctomycetota</taxon>
        <taxon>Planctomycetia</taxon>
        <taxon>Isosphaerales</taxon>
        <taxon>Isosphaeraceae</taxon>
        <taxon>Tautonia</taxon>
    </lineage>
</organism>
<dbReference type="AlphaFoldDB" id="A0A518H206"/>
<keyword evidence="3" id="KW-1185">Reference proteome</keyword>
<name>A0A518H206_9BACT</name>
<feature type="region of interest" description="Disordered" evidence="1">
    <location>
        <begin position="1"/>
        <end position="66"/>
    </location>
</feature>
<reference evidence="2 3" key="1">
    <citation type="submission" date="2019-02" db="EMBL/GenBank/DDBJ databases">
        <title>Deep-cultivation of Planctomycetes and their phenomic and genomic characterization uncovers novel biology.</title>
        <authorList>
            <person name="Wiegand S."/>
            <person name="Jogler M."/>
            <person name="Boedeker C."/>
            <person name="Pinto D."/>
            <person name="Vollmers J."/>
            <person name="Rivas-Marin E."/>
            <person name="Kohn T."/>
            <person name="Peeters S.H."/>
            <person name="Heuer A."/>
            <person name="Rast P."/>
            <person name="Oberbeckmann S."/>
            <person name="Bunk B."/>
            <person name="Jeske O."/>
            <person name="Meyerdierks A."/>
            <person name="Storesund J.E."/>
            <person name="Kallscheuer N."/>
            <person name="Luecker S."/>
            <person name="Lage O.M."/>
            <person name="Pohl T."/>
            <person name="Merkel B.J."/>
            <person name="Hornburger P."/>
            <person name="Mueller R.-W."/>
            <person name="Bruemmer F."/>
            <person name="Labrenz M."/>
            <person name="Spormann A.M."/>
            <person name="Op den Camp H."/>
            <person name="Overmann J."/>
            <person name="Amann R."/>
            <person name="Jetten M.S.M."/>
            <person name="Mascher T."/>
            <person name="Medema M.H."/>
            <person name="Devos D.P."/>
            <person name="Kaster A.-K."/>
            <person name="Ovreas L."/>
            <person name="Rohde M."/>
            <person name="Galperin M.Y."/>
            <person name="Jogler C."/>
        </authorList>
    </citation>
    <scope>NUCLEOTIDE SEQUENCE [LARGE SCALE GENOMIC DNA]</scope>
    <source>
        <strain evidence="2 3">ElP</strain>
    </source>
</reference>